<comment type="caution">
    <text evidence="5">The sequence shown here is derived from an EMBL/GenBank/DDBJ whole genome shotgun (WGS) entry which is preliminary data.</text>
</comment>
<keyword evidence="2" id="KW-0328">Glycosyltransferase</keyword>
<evidence type="ECO:0000256" key="2">
    <source>
        <dbReference type="ARBA" id="ARBA00022676"/>
    </source>
</evidence>
<gene>
    <name evidence="5" type="ORF">DI549_19390</name>
</gene>
<dbReference type="GO" id="GO:0016020">
    <property type="term" value="C:membrane"/>
    <property type="evidence" value="ECO:0007669"/>
    <property type="project" value="GOC"/>
</dbReference>
<sequence length="263" mass="29140">MTDFSARGWQVPAFDVAFYGPRLNRYVLVIPVINEGERIRNQLRNIRDAKLPVDVVVADGGSTDGSLDADFIGTVPVRAVLRKTGPGRLSAQLRMAYAWALDEGYEGIVTIDGNGKDGVGAVAEFCRKLDEGFDYIQGSRYRPGGKAENTPLERTIGNRLIHAPLLSLAGRHRFTDTTNGFRGYSRRYLTDPRVAPFRDVFQRYELLFYLTVRAGQLGLKVTEIPVRRSYPAGEATPTKISGWKGKLAILQEAFDAARGKFAP</sequence>
<dbReference type="AlphaFoldDB" id="A0A2W5QXM9"/>
<evidence type="ECO:0000259" key="4">
    <source>
        <dbReference type="Pfam" id="PF00535"/>
    </source>
</evidence>
<reference evidence="5 6" key="1">
    <citation type="submission" date="2017-08" db="EMBL/GenBank/DDBJ databases">
        <title>Infants hospitalized years apart are colonized by the same room-sourced microbial strains.</title>
        <authorList>
            <person name="Brooks B."/>
            <person name="Olm M.R."/>
            <person name="Firek B.A."/>
            <person name="Baker R."/>
            <person name="Thomas B.C."/>
            <person name="Morowitz M.J."/>
            <person name="Banfield J.F."/>
        </authorList>
    </citation>
    <scope>NUCLEOTIDE SEQUENCE [LARGE SCALE GENOMIC DNA]</scope>
    <source>
        <strain evidence="5">S2_005_001_R2_27</strain>
    </source>
</reference>
<dbReference type="GO" id="GO:0004582">
    <property type="term" value="F:dolichyl-phosphate beta-D-mannosyltransferase activity"/>
    <property type="evidence" value="ECO:0007669"/>
    <property type="project" value="InterPro"/>
</dbReference>
<evidence type="ECO:0000256" key="3">
    <source>
        <dbReference type="ARBA" id="ARBA00022679"/>
    </source>
</evidence>
<dbReference type="InterPro" id="IPR029044">
    <property type="entry name" value="Nucleotide-diphossugar_trans"/>
</dbReference>
<dbReference type="Gene3D" id="3.90.550.10">
    <property type="entry name" value="Spore Coat Polysaccharide Biosynthesis Protein SpsA, Chain A"/>
    <property type="match status" value="1"/>
</dbReference>
<dbReference type="PANTHER" id="PTHR43398">
    <property type="entry name" value="DOLICHOL-PHOSPHATE MANNOSYLTRANSFERASE SUBUNIT 1"/>
    <property type="match status" value="1"/>
</dbReference>
<protein>
    <submittedName>
        <fullName evidence="5">Glycosyl transferase family 2</fullName>
    </submittedName>
</protein>
<dbReference type="InterPro" id="IPR001173">
    <property type="entry name" value="Glyco_trans_2-like"/>
</dbReference>
<dbReference type="SUPFAM" id="SSF53448">
    <property type="entry name" value="Nucleotide-diphospho-sugar transferases"/>
    <property type="match status" value="1"/>
</dbReference>
<feature type="domain" description="Glycosyltransferase 2-like" evidence="4">
    <location>
        <begin position="28"/>
        <end position="189"/>
    </location>
</feature>
<dbReference type="Proteomes" id="UP000248887">
    <property type="component" value="Unassembled WGS sequence"/>
</dbReference>
<comment type="similarity">
    <text evidence="1">Belongs to the glycosyltransferase 2 family.</text>
</comment>
<proteinExistence type="inferred from homology"/>
<dbReference type="InterPro" id="IPR039528">
    <property type="entry name" value="DPM1-like"/>
</dbReference>
<dbReference type="EMBL" id="QFQD01000079">
    <property type="protein sequence ID" value="PZQ79735.1"/>
    <property type="molecule type" value="Genomic_DNA"/>
</dbReference>
<dbReference type="GO" id="GO:0009247">
    <property type="term" value="P:glycolipid biosynthetic process"/>
    <property type="evidence" value="ECO:0007669"/>
    <property type="project" value="TreeGrafter"/>
</dbReference>
<accession>A0A2W5QXM9</accession>
<dbReference type="PANTHER" id="PTHR43398:SF1">
    <property type="entry name" value="DOLICHOL-PHOSPHATE MANNOSYLTRANSFERASE SUBUNIT 1"/>
    <property type="match status" value="1"/>
</dbReference>
<dbReference type="Pfam" id="PF00535">
    <property type="entry name" value="Glycos_transf_2"/>
    <property type="match status" value="1"/>
</dbReference>
<dbReference type="CDD" id="cd04179">
    <property type="entry name" value="DPM_DPG-synthase_like"/>
    <property type="match status" value="1"/>
</dbReference>
<keyword evidence="3 5" id="KW-0808">Transferase</keyword>
<evidence type="ECO:0000256" key="1">
    <source>
        <dbReference type="ARBA" id="ARBA00006739"/>
    </source>
</evidence>
<evidence type="ECO:0000313" key="5">
    <source>
        <dbReference type="EMBL" id="PZQ79735.1"/>
    </source>
</evidence>
<organism evidence="5 6">
    <name type="scientific">Ancylobacter novellus</name>
    <name type="common">Thiobacillus novellus</name>
    <dbReference type="NCBI Taxonomy" id="921"/>
    <lineage>
        <taxon>Bacteria</taxon>
        <taxon>Pseudomonadati</taxon>
        <taxon>Pseudomonadota</taxon>
        <taxon>Alphaproteobacteria</taxon>
        <taxon>Hyphomicrobiales</taxon>
        <taxon>Xanthobacteraceae</taxon>
        <taxon>Ancylobacter</taxon>
    </lineage>
</organism>
<evidence type="ECO:0000313" key="6">
    <source>
        <dbReference type="Proteomes" id="UP000248887"/>
    </source>
</evidence>
<name>A0A2W5QXM9_ANCNO</name>